<dbReference type="GeneID" id="39610266"/>
<feature type="region of interest" description="Disordered" evidence="1">
    <location>
        <begin position="56"/>
        <end position="79"/>
    </location>
</feature>
<accession>A0A3M9YAE3</accession>
<dbReference type="EMBL" id="RBVV01000048">
    <property type="protein sequence ID" value="RNJ56932.1"/>
    <property type="molecule type" value="Genomic_DNA"/>
</dbReference>
<evidence type="ECO:0000313" key="3">
    <source>
        <dbReference type="Proteomes" id="UP000267145"/>
    </source>
</evidence>
<name>A0A3M9YAE3_9PEZI</name>
<sequence>MAACSRGLALGVALRGPLSSARQPFSSSRTFTTLSCFQAAARRSAPAKLAVNKPTRILPSKATSTPKPTAAPRAAAAATPLPSAATTTNPLLLQLARSPSPTILYESASHFWMKATAWTTTSACYAAAVANWYLTAPADAAWFVPNVYTMTCVALAGMGSFFVFGAANIVRAVRAVPTATLVGRALPPGVNPRLTPVLLEVAVKPWAPFLRKPKVLLVAPEEVTLRRRLFEPRVTEAQLRSIRDREKAAAKAKWEADKQRLLTMPFRDAWRGAKMAWEGVRRALTGGGFVKMTVGDRKCKLDVATGWALDDGLALQKLVRIEKQGQ</sequence>
<evidence type="ECO:0000313" key="2">
    <source>
        <dbReference type="EMBL" id="RNJ56932.1"/>
    </source>
</evidence>
<reference evidence="2 3" key="1">
    <citation type="submission" date="2018-10" db="EMBL/GenBank/DDBJ databases">
        <title>Genome sequence of Verticillium nonalfalfae VnAa140.</title>
        <authorList>
            <person name="Stajich J.E."/>
            <person name="Kasson M.T."/>
        </authorList>
    </citation>
    <scope>NUCLEOTIDE SEQUENCE [LARGE SCALE GENOMIC DNA]</scope>
    <source>
        <strain evidence="2 3">VnAa140</strain>
    </source>
</reference>
<feature type="compositionally biased region" description="Low complexity" evidence="1">
    <location>
        <begin position="58"/>
        <end position="79"/>
    </location>
</feature>
<gene>
    <name evidence="2" type="ORF">D7B24_006577</name>
</gene>
<dbReference type="Proteomes" id="UP000267145">
    <property type="component" value="Unassembled WGS sequence"/>
</dbReference>
<organism evidence="2 3">
    <name type="scientific">Verticillium nonalfalfae</name>
    <dbReference type="NCBI Taxonomy" id="1051616"/>
    <lineage>
        <taxon>Eukaryota</taxon>
        <taxon>Fungi</taxon>
        <taxon>Dikarya</taxon>
        <taxon>Ascomycota</taxon>
        <taxon>Pezizomycotina</taxon>
        <taxon>Sordariomycetes</taxon>
        <taxon>Hypocreomycetidae</taxon>
        <taxon>Glomerellales</taxon>
        <taxon>Plectosphaerellaceae</taxon>
        <taxon>Verticillium</taxon>
    </lineage>
</organism>
<keyword evidence="3" id="KW-1185">Reference proteome</keyword>
<proteinExistence type="predicted"/>
<evidence type="ECO:0000256" key="1">
    <source>
        <dbReference type="SAM" id="MobiDB-lite"/>
    </source>
</evidence>
<dbReference type="RefSeq" id="XP_028495090.1">
    <property type="nucleotide sequence ID" value="XM_028640704.1"/>
</dbReference>
<comment type="caution">
    <text evidence="2">The sequence shown here is derived from an EMBL/GenBank/DDBJ whole genome shotgun (WGS) entry which is preliminary data.</text>
</comment>
<dbReference type="STRING" id="1051616.A0A3M9YAE3"/>
<dbReference type="AlphaFoldDB" id="A0A3M9YAE3"/>
<protein>
    <submittedName>
        <fullName evidence="2">Uncharacterized protein</fullName>
    </submittedName>
</protein>